<sequence>MDCDKFYHSSSSSLPKKRNSFDVSSLEDSSLLLAQNRKGQEISGTTEIANSAPTLARSYPFTNEARIQTMARSDPITATHRYRHNNQSQNNNNNDDEINNYHPAEYSPPPDFVLFRHPQSPLFSSAGHSPSSFLMSPSSSLTLDNLFPDLSSLL</sequence>
<evidence type="ECO:0000313" key="3">
    <source>
        <dbReference type="Proteomes" id="UP000193560"/>
    </source>
</evidence>
<evidence type="ECO:0000256" key="1">
    <source>
        <dbReference type="SAM" id="MobiDB-lite"/>
    </source>
</evidence>
<reference evidence="2 3" key="1">
    <citation type="submission" date="2016-07" db="EMBL/GenBank/DDBJ databases">
        <title>Pervasive Adenine N6-methylation of Active Genes in Fungi.</title>
        <authorList>
            <consortium name="DOE Joint Genome Institute"/>
            <person name="Mondo S.J."/>
            <person name="Dannebaum R.O."/>
            <person name="Kuo R.C."/>
            <person name="Labutti K."/>
            <person name="Haridas S."/>
            <person name="Kuo A."/>
            <person name="Salamov A."/>
            <person name="Ahrendt S.R."/>
            <person name="Lipzen A."/>
            <person name="Sullivan W."/>
            <person name="Andreopoulos W.B."/>
            <person name="Clum A."/>
            <person name="Lindquist E."/>
            <person name="Daum C."/>
            <person name="Ramamoorthy G.K."/>
            <person name="Gryganskyi A."/>
            <person name="Culley D."/>
            <person name="Magnuson J.K."/>
            <person name="James T.Y."/>
            <person name="O'Malley M.A."/>
            <person name="Stajich J.E."/>
            <person name="Spatafora J.W."/>
            <person name="Visel A."/>
            <person name="Grigoriev I.V."/>
        </authorList>
    </citation>
    <scope>NUCLEOTIDE SEQUENCE [LARGE SCALE GENOMIC DNA]</scope>
    <source>
        <strain evidence="2 3">NRRL 1336</strain>
    </source>
</reference>
<gene>
    <name evidence="2" type="ORF">BCR42DRAFT_408741</name>
</gene>
<proteinExistence type="predicted"/>
<dbReference type="EMBL" id="MCGE01000006">
    <property type="protein sequence ID" value="ORZ20428.1"/>
    <property type="molecule type" value="Genomic_DNA"/>
</dbReference>
<organism evidence="2 3">
    <name type="scientific">Absidia repens</name>
    <dbReference type="NCBI Taxonomy" id="90262"/>
    <lineage>
        <taxon>Eukaryota</taxon>
        <taxon>Fungi</taxon>
        <taxon>Fungi incertae sedis</taxon>
        <taxon>Mucoromycota</taxon>
        <taxon>Mucoromycotina</taxon>
        <taxon>Mucoromycetes</taxon>
        <taxon>Mucorales</taxon>
        <taxon>Cunninghamellaceae</taxon>
        <taxon>Absidia</taxon>
    </lineage>
</organism>
<keyword evidence="3" id="KW-1185">Reference proteome</keyword>
<name>A0A1X2IQ87_9FUNG</name>
<feature type="region of interest" description="Disordered" evidence="1">
    <location>
        <begin position="1"/>
        <end position="26"/>
    </location>
</feature>
<accession>A0A1X2IQ87</accession>
<protein>
    <submittedName>
        <fullName evidence="2">Uncharacterized protein</fullName>
    </submittedName>
</protein>
<evidence type="ECO:0000313" key="2">
    <source>
        <dbReference type="EMBL" id="ORZ20428.1"/>
    </source>
</evidence>
<comment type="caution">
    <text evidence="2">The sequence shown here is derived from an EMBL/GenBank/DDBJ whole genome shotgun (WGS) entry which is preliminary data.</text>
</comment>
<feature type="region of interest" description="Disordered" evidence="1">
    <location>
        <begin position="70"/>
        <end position="105"/>
    </location>
</feature>
<dbReference type="AlphaFoldDB" id="A0A1X2IQ87"/>
<dbReference type="Proteomes" id="UP000193560">
    <property type="component" value="Unassembled WGS sequence"/>
</dbReference>